<name>A0A2S5SZD8_9BURK</name>
<keyword evidence="2" id="KW-1003">Cell membrane</keyword>
<proteinExistence type="predicted"/>
<gene>
    <name evidence="8" type="ORF">C1704_01215</name>
</gene>
<keyword evidence="9" id="KW-1185">Reference proteome</keyword>
<evidence type="ECO:0000259" key="7">
    <source>
        <dbReference type="Pfam" id="PF13396"/>
    </source>
</evidence>
<evidence type="ECO:0000256" key="5">
    <source>
        <dbReference type="ARBA" id="ARBA00023136"/>
    </source>
</evidence>
<keyword evidence="4 6" id="KW-1133">Transmembrane helix</keyword>
<evidence type="ECO:0000256" key="3">
    <source>
        <dbReference type="ARBA" id="ARBA00022692"/>
    </source>
</evidence>
<evidence type="ECO:0000256" key="2">
    <source>
        <dbReference type="ARBA" id="ARBA00022475"/>
    </source>
</evidence>
<evidence type="ECO:0000256" key="4">
    <source>
        <dbReference type="ARBA" id="ARBA00022989"/>
    </source>
</evidence>
<dbReference type="GO" id="GO:0005886">
    <property type="term" value="C:plasma membrane"/>
    <property type="evidence" value="ECO:0007669"/>
    <property type="project" value="UniProtKB-SubCell"/>
</dbReference>
<organism evidence="8 9">
    <name type="scientific">Caldimonas caldifontis</name>
    <dbReference type="NCBI Taxonomy" id="1452508"/>
    <lineage>
        <taxon>Bacteria</taxon>
        <taxon>Pseudomonadati</taxon>
        <taxon>Pseudomonadota</taxon>
        <taxon>Betaproteobacteria</taxon>
        <taxon>Burkholderiales</taxon>
        <taxon>Sphaerotilaceae</taxon>
        <taxon>Caldimonas</taxon>
    </lineage>
</organism>
<dbReference type="RefSeq" id="WP_104300164.1">
    <property type="nucleotide sequence ID" value="NZ_PSNX01000001.1"/>
</dbReference>
<evidence type="ECO:0000256" key="6">
    <source>
        <dbReference type="SAM" id="Phobius"/>
    </source>
</evidence>
<dbReference type="Proteomes" id="UP000238605">
    <property type="component" value="Unassembled WGS sequence"/>
</dbReference>
<feature type="domain" description="Cardiolipin synthase N-terminal" evidence="7">
    <location>
        <begin position="15"/>
        <end position="57"/>
    </location>
</feature>
<feature type="transmembrane region" description="Helical" evidence="6">
    <location>
        <begin position="36"/>
        <end position="55"/>
    </location>
</feature>
<protein>
    <recommendedName>
        <fullName evidence="7">Cardiolipin synthase N-terminal domain-containing protein</fullName>
    </recommendedName>
</protein>
<comment type="subcellular location">
    <subcellularLocation>
        <location evidence="1">Cell membrane</location>
        <topology evidence="1">Multi-pass membrane protein</topology>
    </subcellularLocation>
</comment>
<evidence type="ECO:0000256" key="1">
    <source>
        <dbReference type="ARBA" id="ARBA00004651"/>
    </source>
</evidence>
<accession>A0A2S5SZD8</accession>
<sequence>MGIEVGGLFGLLWLIVVVYAIVKVAGSGASTGSKVFWIVLIIVLPVIGVIAWFLAGPK</sequence>
<dbReference type="EMBL" id="PSNX01000001">
    <property type="protein sequence ID" value="PPE68121.1"/>
    <property type="molecule type" value="Genomic_DNA"/>
</dbReference>
<evidence type="ECO:0000313" key="9">
    <source>
        <dbReference type="Proteomes" id="UP000238605"/>
    </source>
</evidence>
<keyword evidence="5 6" id="KW-0472">Membrane</keyword>
<comment type="caution">
    <text evidence="8">The sequence shown here is derived from an EMBL/GenBank/DDBJ whole genome shotgun (WGS) entry which is preliminary data.</text>
</comment>
<reference evidence="8 9" key="1">
    <citation type="submission" date="2018-02" db="EMBL/GenBank/DDBJ databases">
        <title>Reclassifiation of [Polyangium] brachysporum DSM 7029 as Guopingzhaonella breviflexa gen. nov., sp. nov., a member of the family Comamonadaceae.</title>
        <authorList>
            <person name="Tang B."/>
        </authorList>
    </citation>
    <scope>NUCLEOTIDE SEQUENCE [LARGE SCALE GENOMIC DNA]</scope>
    <source>
        <strain evidence="8 9">BCRC 80649</strain>
    </source>
</reference>
<evidence type="ECO:0000313" key="8">
    <source>
        <dbReference type="EMBL" id="PPE68121.1"/>
    </source>
</evidence>
<dbReference type="Pfam" id="PF13396">
    <property type="entry name" value="PLDc_N"/>
    <property type="match status" value="1"/>
</dbReference>
<dbReference type="InterPro" id="IPR027379">
    <property type="entry name" value="CLS_N"/>
</dbReference>
<keyword evidence="3 6" id="KW-0812">Transmembrane</keyword>
<dbReference type="OrthoDB" id="8455471at2"/>
<dbReference type="AlphaFoldDB" id="A0A2S5SZD8"/>